<dbReference type="Pfam" id="PF09481">
    <property type="entry name" value="CRISPR_Cse1"/>
    <property type="match status" value="1"/>
</dbReference>
<proteinExistence type="predicted"/>
<evidence type="ECO:0000313" key="2">
    <source>
        <dbReference type="Proteomes" id="UP000233249"/>
    </source>
</evidence>
<dbReference type="AlphaFoldDB" id="A0A2N0X975"/>
<name>A0A2N0X975_9CORY</name>
<evidence type="ECO:0000313" key="1">
    <source>
        <dbReference type="EMBL" id="PKF69252.1"/>
    </source>
</evidence>
<dbReference type="STRING" id="1121365.GCA_000375365_00997"/>
<sequence length="554" mass="62071">MTRRTFSLLDEPWIACTLRDGSEALLSMRQIFDDEHAVAGLRGDSPAQDYAVLRLLLAVYWRAHRGDDEVTRGEIYVHDEWFEAEWDRARENRADTAVLDYLERYRDRFDLLHPVHPFMQVADLHTEKGTRSEVRRIVPEAEAQYFTMRAGQARETLSFAEAARWLLYTQAYDYSGIKSGAVGDPRVKGGKGYPIGTGWTGMTGGTVLVGSTLRETLVLNTTQACLIDEASRVDEAAWEREPDGAAQREPTADAVYPKGPADLATWQSRRVRLFHDGERVTGVLVSNGDRIPDAGANIEADPMTPYRYSANKSKRELEVYYPRPFDSNRTMWRSLEPLIALENDPGFTDKNKAPRRPETLTQLADLNENLGIAPDWANIQMVSVEYGPQASSVAEVVASGIEIPVALLREDASAQRRLVLDNAKATLDAAVALGSFAGQLLVAAGGEYEFQAPPTDTLLARLEIPFRQWLRDLDETAVEEQAKRWQRYVRQRVLADARVLVQGASPQVLVGRTGTVTTEGDKPYVKSAHTAWRALTKRLDEVLPATKRVKEEKR</sequence>
<dbReference type="NCBIfam" id="TIGR02547">
    <property type="entry name" value="casA_cse1"/>
    <property type="match status" value="1"/>
</dbReference>
<reference evidence="1 2" key="1">
    <citation type="submission" date="2017-12" db="EMBL/GenBank/DDBJ databases">
        <title>Corynebacterium mastitidis 16-1433 Genome.</title>
        <authorList>
            <person name="Gulvik C.A."/>
        </authorList>
    </citation>
    <scope>NUCLEOTIDE SEQUENCE [LARGE SCALE GENOMIC DNA]</scope>
    <source>
        <strain evidence="1 2">16-1433</strain>
    </source>
</reference>
<dbReference type="Gene3D" id="1.10.132.100">
    <property type="match status" value="1"/>
</dbReference>
<dbReference type="OrthoDB" id="3187690at2"/>
<dbReference type="InterPro" id="IPR013381">
    <property type="entry name" value="CRISPR-assoc_prot_Cse1"/>
</dbReference>
<dbReference type="RefSeq" id="WP_101173091.1">
    <property type="nucleotide sequence ID" value="NZ_JAKRKB010000009.1"/>
</dbReference>
<comment type="caution">
    <text evidence="1">The sequence shown here is derived from an EMBL/GenBank/DDBJ whole genome shotgun (WGS) entry which is preliminary data.</text>
</comment>
<dbReference type="Proteomes" id="UP000233249">
    <property type="component" value="Unassembled WGS sequence"/>
</dbReference>
<dbReference type="EMBL" id="PJAF01000005">
    <property type="protein sequence ID" value="PKF69252.1"/>
    <property type="molecule type" value="Genomic_DNA"/>
</dbReference>
<protein>
    <submittedName>
        <fullName evidence="1">Type I-E CRISPR-associated protein Cse1/CasA</fullName>
    </submittedName>
</protein>
<organism evidence="1 2">
    <name type="scientific">Corynebacterium mastitidis</name>
    <dbReference type="NCBI Taxonomy" id="161890"/>
    <lineage>
        <taxon>Bacteria</taxon>
        <taxon>Bacillati</taxon>
        <taxon>Actinomycetota</taxon>
        <taxon>Actinomycetes</taxon>
        <taxon>Mycobacteriales</taxon>
        <taxon>Corynebacteriaceae</taxon>
        <taxon>Corynebacterium</taxon>
    </lineage>
</organism>
<accession>A0A2N0X975</accession>
<gene>
    <name evidence="1" type="primary">casA</name>
    <name evidence="1" type="ORF">CXB45_02770</name>
</gene>
<dbReference type="CDD" id="cd09729">
    <property type="entry name" value="Cse1_I-E"/>
    <property type="match status" value="1"/>
</dbReference>